<evidence type="ECO:0000256" key="8">
    <source>
        <dbReference type="SAM" id="MobiDB-lite"/>
    </source>
</evidence>
<dbReference type="GO" id="GO:0005737">
    <property type="term" value="C:cytoplasm"/>
    <property type="evidence" value="ECO:0007669"/>
    <property type="project" value="UniProtKB-SubCell"/>
</dbReference>
<feature type="domain" description="J" evidence="9">
    <location>
        <begin position="4"/>
        <end position="68"/>
    </location>
</feature>
<dbReference type="PRINTS" id="PR00625">
    <property type="entry name" value="JDOMAIN"/>
</dbReference>
<feature type="repeat" description="CXXCXGXG motif" evidence="6">
    <location>
        <begin position="179"/>
        <end position="186"/>
    </location>
</feature>
<feature type="binding site" evidence="6">
    <location>
        <position position="208"/>
    </location>
    <ligand>
        <name>Zn(2+)</name>
        <dbReference type="ChEBI" id="CHEBI:29105"/>
        <label>2</label>
    </ligand>
</feature>
<evidence type="ECO:0000313" key="12">
    <source>
        <dbReference type="Proteomes" id="UP000011553"/>
    </source>
</evidence>
<comment type="subunit">
    <text evidence="6">Homodimer.</text>
</comment>
<dbReference type="Pfam" id="PF00226">
    <property type="entry name" value="DnaJ"/>
    <property type="match status" value="1"/>
</dbReference>
<keyword evidence="5 6" id="KW-0143">Chaperone</keyword>
<dbReference type="GO" id="GO:0008270">
    <property type="term" value="F:zinc ion binding"/>
    <property type="evidence" value="ECO:0007669"/>
    <property type="project" value="UniProtKB-UniRule"/>
</dbReference>
<dbReference type="CDD" id="cd06257">
    <property type="entry name" value="DnaJ"/>
    <property type="match status" value="1"/>
</dbReference>
<dbReference type="InterPro" id="IPR002939">
    <property type="entry name" value="DnaJ_C"/>
</dbReference>
<feature type="binding site" evidence="6">
    <location>
        <position position="205"/>
    </location>
    <ligand>
        <name>Zn(2+)</name>
        <dbReference type="ChEBI" id="CHEBI:29105"/>
        <label>2</label>
    </ligand>
</feature>
<dbReference type="InterPro" id="IPR008971">
    <property type="entry name" value="HSP40/DnaJ_pept-bd"/>
</dbReference>
<comment type="cofactor">
    <cofactor evidence="6">
        <name>Zn(2+)</name>
        <dbReference type="ChEBI" id="CHEBI:29105"/>
    </cofactor>
    <text evidence="6">Binds 2 Zn(2+) ions per monomer.</text>
</comment>
<organism evidence="11 12">
    <name type="scientific">Haloferax denitrificans ATCC 35960</name>
    <dbReference type="NCBI Taxonomy" id="662478"/>
    <lineage>
        <taxon>Archaea</taxon>
        <taxon>Methanobacteriati</taxon>
        <taxon>Methanobacteriota</taxon>
        <taxon>Stenosarchaea group</taxon>
        <taxon>Halobacteria</taxon>
        <taxon>Halobacteriales</taxon>
        <taxon>Haloferacaceae</taxon>
        <taxon>Haloferax</taxon>
    </lineage>
</organism>
<comment type="similarity">
    <text evidence="6">Belongs to the DnaJ family.</text>
</comment>
<comment type="function">
    <text evidence="6">Participates actively in the response to hyperosmotic and heat shock by preventing the aggregation of stress-denatured proteins and by disaggregating proteins, also in an autonomous, DnaK-independent fashion. Unfolded proteins bind initially to DnaJ; upon interaction with the DnaJ-bound protein, DnaK hydrolyzes its bound ATP, resulting in the formation of a stable complex. GrpE releases ADP from DnaK; ATP binding to DnaK triggers the release of the substrate protein, thus completing the reaction cycle. Several rounds of ATP-dependent interactions between DnaJ, DnaK and GrpE are required for fully efficient folding. Also involved, together with DnaK and GrpE, in the DNA replication of plasmids through activation of initiation proteins.</text>
</comment>
<feature type="repeat" description="CXXCXGXG motif" evidence="6">
    <location>
        <begin position="162"/>
        <end position="169"/>
    </location>
</feature>
<feature type="binding site" evidence="6">
    <location>
        <position position="165"/>
    </location>
    <ligand>
        <name>Zn(2+)</name>
        <dbReference type="ChEBI" id="CHEBI:29105"/>
        <label>1</label>
    </ligand>
</feature>
<keyword evidence="12" id="KW-1185">Reference proteome</keyword>
<evidence type="ECO:0000256" key="2">
    <source>
        <dbReference type="ARBA" id="ARBA00022737"/>
    </source>
</evidence>
<dbReference type="SUPFAM" id="SSF49493">
    <property type="entry name" value="HSP40/DnaJ peptide-binding domain"/>
    <property type="match status" value="2"/>
</dbReference>
<feature type="domain" description="CR-type" evidence="10">
    <location>
        <begin position="149"/>
        <end position="231"/>
    </location>
</feature>
<evidence type="ECO:0000256" key="7">
    <source>
        <dbReference type="PROSITE-ProRule" id="PRU00546"/>
    </source>
</evidence>
<feature type="compositionally biased region" description="Low complexity" evidence="8">
    <location>
        <begin position="124"/>
        <end position="133"/>
    </location>
</feature>
<name>M0IX02_9EURY</name>
<keyword evidence="6" id="KW-0963">Cytoplasm</keyword>
<accession>M0IX02</accession>
<comment type="caution">
    <text evidence="11">The sequence shown here is derived from an EMBL/GenBank/DDBJ whole genome shotgun (WGS) entry which is preliminary data.</text>
</comment>
<keyword evidence="2 6" id="KW-0677">Repeat</keyword>
<dbReference type="GO" id="GO:0031072">
    <property type="term" value="F:heat shock protein binding"/>
    <property type="evidence" value="ECO:0007669"/>
    <property type="project" value="InterPro"/>
</dbReference>
<feature type="region of interest" description="Disordered" evidence="8">
    <location>
        <begin position="49"/>
        <end position="106"/>
    </location>
</feature>
<evidence type="ECO:0000259" key="10">
    <source>
        <dbReference type="PROSITE" id="PS51188"/>
    </source>
</evidence>
<dbReference type="PANTHER" id="PTHR43096">
    <property type="entry name" value="DNAJ HOMOLOG 1, MITOCHONDRIAL-RELATED"/>
    <property type="match status" value="1"/>
</dbReference>
<dbReference type="Gene3D" id="1.10.287.110">
    <property type="entry name" value="DnaJ domain"/>
    <property type="match status" value="1"/>
</dbReference>
<dbReference type="RefSeq" id="WP_004970661.1">
    <property type="nucleotide sequence ID" value="NZ_AOLP01000018.1"/>
</dbReference>
<dbReference type="CDD" id="cd10747">
    <property type="entry name" value="DnaJ_C"/>
    <property type="match status" value="1"/>
</dbReference>
<feature type="repeat" description="CXXCXGXG motif" evidence="6">
    <location>
        <begin position="205"/>
        <end position="212"/>
    </location>
</feature>
<dbReference type="GO" id="GO:0042026">
    <property type="term" value="P:protein refolding"/>
    <property type="evidence" value="ECO:0007669"/>
    <property type="project" value="TreeGrafter"/>
</dbReference>
<keyword evidence="6" id="KW-0346">Stress response</keyword>
<evidence type="ECO:0000256" key="6">
    <source>
        <dbReference type="HAMAP-Rule" id="MF_01152"/>
    </source>
</evidence>
<proteinExistence type="inferred from homology"/>
<dbReference type="PATRIC" id="fig|662478.6.peg.3180"/>
<dbReference type="InterPro" id="IPR001305">
    <property type="entry name" value="HSP_DnaJ_Cys-rich_dom"/>
</dbReference>
<dbReference type="NCBIfam" id="NF008035">
    <property type="entry name" value="PRK10767.1"/>
    <property type="match status" value="1"/>
</dbReference>
<dbReference type="Pfam" id="PF01556">
    <property type="entry name" value="DnaJ_C"/>
    <property type="match status" value="1"/>
</dbReference>
<keyword evidence="4 6" id="KW-0862">Zinc</keyword>
<dbReference type="FunFam" id="2.60.260.20:FF:000005">
    <property type="entry name" value="Chaperone protein dnaJ 1, mitochondrial"/>
    <property type="match status" value="1"/>
</dbReference>
<dbReference type="Gene3D" id="2.60.260.20">
    <property type="entry name" value="Urease metallochaperone UreE, N-terminal domain"/>
    <property type="match status" value="2"/>
</dbReference>
<feature type="binding site" evidence="6">
    <location>
        <position position="179"/>
    </location>
    <ligand>
        <name>Zn(2+)</name>
        <dbReference type="ChEBI" id="CHEBI:29105"/>
        <label>2</label>
    </ligand>
</feature>
<dbReference type="SMART" id="SM00271">
    <property type="entry name" value="DnaJ"/>
    <property type="match status" value="1"/>
</dbReference>
<evidence type="ECO:0000256" key="3">
    <source>
        <dbReference type="ARBA" id="ARBA00022771"/>
    </source>
</evidence>
<feature type="compositionally biased region" description="Gly residues" evidence="8">
    <location>
        <begin position="78"/>
        <end position="106"/>
    </location>
</feature>
<feature type="binding site" evidence="6">
    <location>
        <position position="219"/>
    </location>
    <ligand>
        <name>Zn(2+)</name>
        <dbReference type="ChEBI" id="CHEBI:29105"/>
        <label>1</label>
    </ligand>
</feature>
<evidence type="ECO:0000256" key="5">
    <source>
        <dbReference type="ARBA" id="ARBA00023186"/>
    </source>
</evidence>
<gene>
    <name evidence="6" type="primary">dnaJ</name>
    <name evidence="11" type="ORF">C438_16144</name>
</gene>
<dbReference type="PROSITE" id="PS51188">
    <property type="entry name" value="ZF_CR"/>
    <property type="match status" value="1"/>
</dbReference>
<dbReference type="CDD" id="cd10719">
    <property type="entry name" value="DnaJ_zf"/>
    <property type="match status" value="1"/>
</dbReference>
<dbReference type="Proteomes" id="UP000011553">
    <property type="component" value="Unassembled WGS sequence"/>
</dbReference>
<dbReference type="GO" id="GO:0009408">
    <property type="term" value="P:response to heat"/>
    <property type="evidence" value="ECO:0007669"/>
    <property type="project" value="InterPro"/>
</dbReference>
<sequence length="386" mass="42037">MSENFYDVLGVSRDASKDEIKNAYRKKAAKYHPDVSDEDDAEEKFKKVQKAKEVLTDDEKRQMYDQVGHERFQQSQKRGGGGGGGRGGGNPFGGGGNPFGGMGGGGGGFEDIFNNLFNGGAGGQQRNRPQQGRDVAQRISIDLEDAYHGVERDVTIRRREVCPECDGEGHPDDAEVNTCSECNGSGQQTTVQQTPFGRVQQTTTCRACGGEGETYSEDCSECRGSGRVRRTRDVTITIPAGFRDGQRLRYRGEGEPGENGGPNGDLFVEVNVRDHEEFERDGDDLRYTHPISFPQAVFGATVEVPTLDGEEELKVPAGTQSGSTFTVSDAGMPHLDGRGHGDLHVEVHVVTPEDLNKEQREALKEFAEAGGEEVKEGLFQKLKNSL</sequence>
<keyword evidence="1 6" id="KW-0479">Metal-binding</keyword>
<dbReference type="Gene3D" id="2.10.230.10">
    <property type="entry name" value="Heat shock protein DnaJ, cysteine-rich domain"/>
    <property type="match status" value="1"/>
</dbReference>
<dbReference type="FunFam" id="2.10.230.10:FF:000002">
    <property type="entry name" value="Molecular chaperone DnaJ"/>
    <property type="match status" value="1"/>
</dbReference>
<dbReference type="NCBIfam" id="TIGR02349">
    <property type="entry name" value="DnaJ_bact"/>
    <property type="match status" value="1"/>
</dbReference>
<dbReference type="GO" id="GO:0051082">
    <property type="term" value="F:unfolded protein binding"/>
    <property type="evidence" value="ECO:0007669"/>
    <property type="project" value="UniProtKB-UniRule"/>
</dbReference>
<dbReference type="EMBL" id="AOLP01000018">
    <property type="protein sequence ID" value="EMA01266.1"/>
    <property type="molecule type" value="Genomic_DNA"/>
</dbReference>
<feature type="binding site" evidence="6">
    <location>
        <position position="222"/>
    </location>
    <ligand>
        <name>Zn(2+)</name>
        <dbReference type="ChEBI" id="CHEBI:29105"/>
        <label>1</label>
    </ligand>
</feature>
<dbReference type="PROSITE" id="PS50076">
    <property type="entry name" value="DNAJ_2"/>
    <property type="match status" value="1"/>
</dbReference>
<dbReference type="InterPro" id="IPR001623">
    <property type="entry name" value="DnaJ_domain"/>
</dbReference>
<dbReference type="InterPro" id="IPR036869">
    <property type="entry name" value="J_dom_sf"/>
</dbReference>
<dbReference type="SUPFAM" id="SSF57938">
    <property type="entry name" value="DnaJ/Hsp40 cysteine-rich domain"/>
    <property type="match status" value="1"/>
</dbReference>
<feature type="compositionally biased region" description="Basic and acidic residues" evidence="8">
    <location>
        <begin position="49"/>
        <end position="72"/>
    </location>
</feature>
<evidence type="ECO:0000313" key="11">
    <source>
        <dbReference type="EMBL" id="EMA01266.1"/>
    </source>
</evidence>
<dbReference type="PANTHER" id="PTHR43096:SF52">
    <property type="entry name" value="DNAJ HOMOLOG 1, MITOCHONDRIAL-RELATED"/>
    <property type="match status" value="1"/>
</dbReference>
<evidence type="ECO:0000256" key="4">
    <source>
        <dbReference type="ARBA" id="ARBA00022833"/>
    </source>
</evidence>
<evidence type="ECO:0000256" key="1">
    <source>
        <dbReference type="ARBA" id="ARBA00022723"/>
    </source>
</evidence>
<comment type="subcellular location">
    <subcellularLocation>
        <location evidence="6">Cytoplasm</location>
    </subcellularLocation>
</comment>
<reference evidence="11 12" key="1">
    <citation type="journal article" date="2014" name="PLoS Genet.">
        <title>Phylogenetically driven sequencing of extremely halophilic archaea reveals strategies for static and dynamic osmo-response.</title>
        <authorList>
            <person name="Becker E.A."/>
            <person name="Seitzer P.M."/>
            <person name="Tritt A."/>
            <person name="Larsen D."/>
            <person name="Krusor M."/>
            <person name="Yao A.I."/>
            <person name="Wu D."/>
            <person name="Madern D."/>
            <person name="Eisen J.A."/>
            <person name="Darling A.E."/>
            <person name="Facciotti M.T."/>
        </authorList>
    </citation>
    <scope>NUCLEOTIDE SEQUENCE [LARGE SCALE GENOMIC DNA]</scope>
    <source>
        <strain evidence="11 12">ATCC 35960</strain>
    </source>
</reference>
<dbReference type="InterPro" id="IPR012724">
    <property type="entry name" value="DnaJ"/>
</dbReference>
<dbReference type="HAMAP" id="MF_01152">
    <property type="entry name" value="DnaJ"/>
    <property type="match status" value="1"/>
</dbReference>
<protein>
    <recommendedName>
        <fullName evidence="6">Chaperone protein DnaJ</fullName>
    </recommendedName>
</protein>
<feature type="binding site" evidence="6">
    <location>
        <position position="162"/>
    </location>
    <ligand>
        <name>Zn(2+)</name>
        <dbReference type="ChEBI" id="CHEBI:29105"/>
        <label>1</label>
    </ligand>
</feature>
<dbReference type="SUPFAM" id="SSF46565">
    <property type="entry name" value="Chaperone J-domain"/>
    <property type="match status" value="1"/>
</dbReference>
<feature type="binding site" evidence="6">
    <location>
        <position position="182"/>
    </location>
    <ligand>
        <name>Zn(2+)</name>
        <dbReference type="ChEBI" id="CHEBI:29105"/>
        <label>2</label>
    </ligand>
</feature>
<feature type="repeat" description="CXXCXGXG motif" evidence="6">
    <location>
        <begin position="219"/>
        <end position="226"/>
    </location>
</feature>
<comment type="domain">
    <text evidence="6">The J domain is necessary and sufficient to stimulate DnaK ATPase activity. Zinc center 1 plays an important role in the autonomous, DnaK-independent chaperone activity of DnaJ. Zinc center 2 is essential for interaction with DnaK and for DnaJ activity.</text>
</comment>
<dbReference type="GO" id="GO:0005524">
    <property type="term" value="F:ATP binding"/>
    <property type="evidence" value="ECO:0007669"/>
    <property type="project" value="InterPro"/>
</dbReference>
<dbReference type="Pfam" id="PF00684">
    <property type="entry name" value="DnaJ_CXXCXGXG"/>
    <property type="match status" value="1"/>
</dbReference>
<feature type="region of interest" description="Disordered" evidence="8">
    <location>
        <begin position="115"/>
        <end position="134"/>
    </location>
</feature>
<dbReference type="InterPro" id="IPR036410">
    <property type="entry name" value="HSP_DnaJ_Cys-rich_dom_sf"/>
</dbReference>
<dbReference type="AlphaFoldDB" id="M0IX02"/>
<keyword evidence="3 6" id="KW-0863">Zinc-finger</keyword>
<evidence type="ECO:0000259" key="9">
    <source>
        <dbReference type="PROSITE" id="PS50076"/>
    </source>
</evidence>
<keyword evidence="6" id="KW-0235">DNA replication</keyword>
<dbReference type="GO" id="GO:0006260">
    <property type="term" value="P:DNA replication"/>
    <property type="evidence" value="ECO:0007669"/>
    <property type="project" value="UniProtKB-KW"/>
</dbReference>
<feature type="zinc finger region" description="CR-type" evidence="7">
    <location>
        <begin position="149"/>
        <end position="231"/>
    </location>
</feature>